<evidence type="ECO:0000313" key="3">
    <source>
        <dbReference type="Proteomes" id="UP000094379"/>
    </source>
</evidence>
<organism evidence="2 3">
    <name type="scientific">Methylophaga muralis</name>
    <dbReference type="NCBI Taxonomy" id="291169"/>
    <lineage>
        <taxon>Bacteria</taxon>
        <taxon>Pseudomonadati</taxon>
        <taxon>Pseudomonadota</taxon>
        <taxon>Gammaproteobacteria</taxon>
        <taxon>Thiotrichales</taxon>
        <taxon>Piscirickettsiaceae</taxon>
        <taxon>Methylophaga</taxon>
    </lineage>
</organism>
<name>A0A1E3GNZ8_9GAMM</name>
<keyword evidence="3" id="KW-1185">Reference proteome</keyword>
<dbReference type="STRING" id="291169.A9E74_02477"/>
<proteinExistence type="predicted"/>
<protein>
    <submittedName>
        <fullName evidence="2">Uncharacterized protein</fullName>
    </submittedName>
</protein>
<dbReference type="EMBL" id="MCRI01000041">
    <property type="protein sequence ID" value="ODN65754.1"/>
    <property type="molecule type" value="Genomic_DNA"/>
</dbReference>
<evidence type="ECO:0000313" key="2">
    <source>
        <dbReference type="EMBL" id="ODN65754.1"/>
    </source>
</evidence>
<gene>
    <name evidence="2" type="ORF">A9E74_02477</name>
</gene>
<keyword evidence="1" id="KW-0812">Transmembrane</keyword>
<reference evidence="2 3" key="1">
    <citation type="submission" date="2016-07" db="EMBL/GenBank/DDBJ databases">
        <title>Draft Genome Sequence of Methylophaga muralis Bur 1.</title>
        <authorList>
            <person name="Vasilenko O.V."/>
            <person name="Doronina N.V."/>
            <person name="Shmareva M.N."/>
            <person name="Tarlachkov S.V."/>
            <person name="Mustakhimov I."/>
            <person name="Trotsenko Y.A."/>
        </authorList>
    </citation>
    <scope>NUCLEOTIDE SEQUENCE [LARGE SCALE GENOMIC DNA]</scope>
    <source>
        <strain evidence="2 3">Bur 1</strain>
    </source>
</reference>
<feature type="transmembrane region" description="Helical" evidence="1">
    <location>
        <begin position="68"/>
        <end position="85"/>
    </location>
</feature>
<feature type="transmembrane region" description="Helical" evidence="1">
    <location>
        <begin position="33"/>
        <end position="56"/>
    </location>
</feature>
<accession>A0A1E3GNZ8</accession>
<dbReference type="Proteomes" id="UP000094379">
    <property type="component" value="Unassembled WGS sequence"/>
</dbReference>
<comment type="caution">
    <text evidence="2">The sequence shown here is derived from an EMBL/GenBank/DDBJ whole genome shotgun (WGS) entry which is preliminary data.</text>
</comment>
<dbReference type="RefSeq" id="WP_069296858.1">
    <property type="nucleotide sequence ID" value="NZ_MCRI01000041.1"/>
</dbReference>
<feature type="transmembrane region" description="Helical" evidence="1">
    <location>
        <begin position="6"/>
        <end position="24"/>
    </location>
</feature>
<keyword evidence="1" id="KW-0472">Membrane</keyword>
<keyword evidence="1" id="KW-1133">Transmembrane helix</keyword>
<sequence length="97" mass="10455">MQLVAAIIGIIIYYAYMAAVGKWCRNNNISKALAFRVGAAACLLLALVTIVAVSLYFGKIMLINEDPLITAGCVIAIALLGGLRCRDHVSKQRYPQA</sequence>
<dbReference type="AlphaFoldDB" id="A0A1E3GNZ8"/>
<evidence type="ECO:0000256" key="1">
    <source>
        <dbReference type="SAM" id="Phobius"/>
    </source>
</evidence>